<dbReference type="RefSeq" id="WP_085893493.1">
    <property type="nucleotide sequence ID" value="NZ_FWFL01000009.1"/>
</dbReference>
<dbReference type="Pfam" id="PF00034">
    <property type="entry name" value="Cytochrom_C"/>
    <property type="match status" value="2"/>
</dbReference>
<dbReference type="SUPFAM" id="SSF46626">
    <property type="entry name" value="Cytochrome c"/>
    <property type="match status" value="2"/>
</dbReference>
<evidence type="ECO:0000313" key="10">
    <source>
        <dbReference type="Proteomes" id="UP000193827"/>
    </source>
</evidence>
<protein>
    <submittedName>
        <fullName evidence="9">Cytochrome c-552</fullName>
    </submittedName>
</protein>
<dbReference type="AlphaFoldDB" id="A0A1Y5TF37"/>
<dbReference type="PRINTS" id="PR00604">
    <property type="entry name" value="CYTCHRMECIAB"/>
</dbReference>
<sequence>MFDTMRLTKIVGSLCGALLILLLSKWAAELLYTTGGGHGDGHSAAYVIDTGEADAHGEAAADEGPSLAELFAAADLEKGAKVFGKCKACHKLEDGANATGPYLYGVVGRKVDSAAGYGYSGALEKVVEVWTPEALDGFLENPKSYAPGTAMGFSGLKKPEDRANVIAYLDQTDGTTYEMDVPAAEEASAEEPAVEETHQEAAAEEPAAEEPAAEEPVAEEPAAEEPAAEEPAAEEAASTGASGFAGMVAAADLAKGEKVYKKCKACHALEDGKNRVGPHLFGLVGRAVASVDGFGYSGALQGIGGDWTVDQLNAWLEDPKGFAPGNKMSFAGVRKEEDRAAVIAYLGTIGN</sequence>
<keyword evidence="5 6" id="KW-0408">Iron</keyword>
<accession>A0A1Y5TF37</accession>
<evidence type="ECO:0000256" key="7">
    <source>
        <dbReference type="SAM" id="MobiDB-lite"/>
    </source>
</evidence>
<dbReference type="GO" id="GO:0020037">
    <property type="term" value="F:heme binding"/>
    <property type="evidence" value="ECO:0007669"/>
    <property type="project" value="InterPro"/>
</dbReference>
<dbReference type="PANTHER" id="PTHR11961">
    <property type="entry name" value="CYTOCHROME C"/>
    <property type="match status" value="1"/>
</dbReference>
<feature type="domain" description="Cytochrome c" evidence="8">
    <location>
        <begin position="251"/>
        <end position="350"/>
    </location>
</feature>
<organism evidence="9 10">
    <name type="scientific">Roseovarius litorisediminis</name>
    <dbReference type="NCBI Taxonomy" id="1312363"/>
    <lineage>
        <taxon>Bacteria</taxon>
        <taxon>Pseudomonadati</taxon>
        <taxon>Pseudomonadota</taxon>
        <taxon>Alphaproteobacteria</taxon>
        <taxon>Rhodobacterales</taxon>
        <taxon>Roseobacteraceae</taxon>
        <taxon>Roseovarius</taxon>
    </lineage>
</organism>
<dbReference type="EMBL" id="FWFL01000009">
    <property type="protein sequence ID" value="SLN60473.1"/>
    <property type="molecule type" value="Genomic_DNA"/>
</dbReference>
<evidence type="ECO:0000256" key="5">
    <source>
        <dbReference type="ARBA" id="ARBA00023004"/>
    </source>
</evidence>
<evidence type="ECO:0000256" key="1">
    <source>
        <dbReference type="ARBA" id="ARBA00022448"/>
    </source>
</evidence>
<gene>
    <name evidence="9" type="primary">cycM</name>
    <name evidence="9" type="ORF">PEL8287_03287</name>
</gene>
<evidence type="ECO:0000256" key="2">
    <source>
        <dbReference type="ARBA" id="ARBA00022617"/>
    </source>
</evidence>
<dbReference type="Gene3D" id="1.10.760.10">
    <property type="entry name" value="Cytochrome c-like domain"/>
    <property type="match status" value="2"/>
</dbReference>
<keyword evidence="10" id="KW-1185">Reference proteome</keyword>
<dbReference type="Proteomes" id="UP000193827">
    <property type="component" value="Unassembled WGS sequence"/>
</dbReference>
<keyword evidence="4" id="KW-0249">Electron transport</keyword>
<evidence type="ECO:0000313" key="9">
    <source>
        <dbReference type="EMBL" id="SLN60473.1"/>
    </source>
</evidence>
<feature type="region of interest" description="Disordered" evidence="7">
    <location>
        <begin position="183"/>
        <end position="239"/>
    </location>
</feature>
<keyword evidence="2 6" id="KW-0349">Heme</keyword>
<proteinExistence type="predicted"/>
<evidence type="ECO:0000256" key="3">
    <source>
        <dbReference type="ARBA" id="ARBA00022723"/>
    </source>
</evidence>
<keyword evidence="3 6" id="KW-0479">Metal-binding</keyword>
<dbReference type="InterPro" id="IPR009056">
    <property type="entry name" value="Cyt_c-like_dom"/>
</dbReference>
<name>A0A1Y5TF37_9RHOB</name>
<dbReference type="GO" id="GO:0009055">
    <property type="term" value="F:electron transfer activity"/>
    <property type="evidence" value="ECO:0007669"/>
    <property type="project" value="InterPro"/>
</dbReference>
<dbReference type="PROSITE" id="PS51007">
    <property type="entry name" value="CYTC"/>
    <property type="match status" value="2"/>
</dbReference>
<evidence type="ECO:0000259" key="8">
    <source>
        <dbReference type="PROSITE" id="PS51007"/>
    </source>
</evidence>
<dbReference type="InterPro" id="IPR036909">
    <property type="entry name" value="Cyt_c-like_dom_sf"/>
</dbReference>
<keyword evidence="1" id="KW-0813">Transport</keyword>
<dbReference type="GO" id="GO:0046872">
    <property type="term" value="F:metal ion binding"/>
    <property type="evidence" value="ECO:0007669"/>
    <property type="project" value="UniProtKB-KW"/>
</dbReference>
<evidence type="ECO:0000256" key="4">
    <source>
        <dbReference type="ARBA" id="ARBA00022982"/>
    </source>
</evidence>
<dbReference type="OrthoDB" id="9805828at2"/>
<feature type="domain" description="Cytochrome c" evidence="8">
    <location>
        <begin position="74"/>
        <end position="173"/>
    </location>
</feature>
<evidence type="ECO:0000256" key="6">
    <source>
        <dbReference type="PROSITE-ProRule" id="PRU00433"/>
    </source>
</evidence>
<dbReference type="InterPro" id="IPR002327">
    <property type="entry name" value="Cyt_c_1A/1B"/>
</dbReference>
<reference evidence="9 10" key="1">
    <citation type="submission" date="2017-03" db="EMBL/GenBank/DDBJ databases">
        <authorList>
            <person name="Afonso C.L."/>
            <person name="Miller P.J."/>
            <person name="Scott M.A."/>
            <person name="Spackman E."/>
            <person name="Goraichik I."/>
            <person name="Dimitrov K.M."/>
            <person name="Suarez D.L."/>
            <person name="Swayne D.E."/>
        </authorList>
    </citation>
    <scope>NUCLEOTIDE SEQUENCE [LARGE SCALE GENOMIC DNA]</scope>
    <source>
        <strain evidence="9 10">CECT 8287</strain>
    </source>
</reference>
<feature type="compositionally biased region" description="Acidic residues" evidence="7">
    <location>
        <begin position="202"/>
        <end position="233"/>
    </location>
</feature>